<dbReference type="InterPro" id="IPR013106">
    <property type="entry name" value="Ig_V-set"/>
</dbReference>
<dbReference type="GO" id="GO:0016020">
    <property type="term" value="C:membrane"/>
    <property type="evidence" value="ECO:0007669"/>
    <property type="project" value="UniProtKB-SubCell"/>
</dbReference>
<evidence type="ECO:0000256" key="5">
    <source>
        <dbReference type="ARBA" id="ARBA00023157"/>
    </source>
</evidence>
<evidence type="ECO:0000256" key="6">
    <source>
        <dbReference type="SAM" id="SignalP"/>
    </source>
</evidence>
<evidence type="ECO:0000256" key="3">
    <source>
        <dbReference type="ARBA" id="ARBA00022989"/>
    </source>
</evidence>
<proteinExistence type="predicted"/>
<feature type="chain" id="PRO_5027916781" evidence="6">
    <location>
        <begin position="19"/>
        <end position="263"/>
    </location>
</feature>
<dbReference type="AlphaFoldDB" id="A0A6P3X2S3"/>
<gene>
    <name evidence="9" type="primary">LOC106743384</name>
</gene>
<evidence type="ECO:0000256" key="1">
    <source>
        <dbReference type="ARBA" id="ARBA00004167"/>
    </source>
</evidence>
<evidence type="ECO:0000313" key="8">
    <source>
        <dbReference type="Proteomes" id="UP000515204"/>
    </source>
</evidence>
<comment type="subcellular location">
    <subcellularLocation>
        <location evidence="1">Membrane</location>
        <topology evidence="1">Single-pass membrane protein</topology>
    </subcellularLocation>
</comment>
<organism evidence="8 9">
    <name type="scientific">Dinoponera quadriceps</name>
    <name type="common">South American ant</name>
    <dbReference type="NCBI Taxonomy" id="609295"/>
    <lineage>
        <taxon>Eukaryota</taxon>
        <taxon>Metazoa</taxon>
        <taxon>Ecdysozoa</taxon>
        <taxon>Arthropoda</taxon>
        <taxon>Hexapoda</taxon>
        <taxon>Insecta</taxon>
        <taxon>Pterygota</taxon>
        <taxon>Neoptera</taxon>
        <taxon>Endopterygota</taxon>
        <taxon>Hymenoptera</taxon>
        <taxon>Apocrita</taxon>
        <taxon>Aculeata</taxon>
        <taxon>Formicoidea</taxon>
        <taxon>Formicidae</taxon>
        <taxon>Ponerinae</taxon>
        <taxon>Ponerini</taxon>
        <taxon>Dinoponera</taxon>
    </lineage>
</organism>
<evidence type="ECO:0000313" key="9">
    <source>
        <dbReference type="RefSeq" id="XP_014472655.1"/>
    </source>
</evidence>
<accession>A0A6P3X2S3</accession>
<dbReference type="InterPro" id="IPR036179">
    <property type="entry name" value="Ig-like_dom_sf"/>
</dbReference>
<dbReference type="Pfam" id="PF08205">
    <property type="entry name" value="C2-set_2"/>
    <property type="match status" value="1"/>
</dbReference>
<evidence type="ECO:0000256" key="4">
    <source>
        <dbReference type="ARBA" id="ARBA00023136"/>
    </source>
</evidence>
<dbReference type="InterPro" id="IPR013162">
    <property type="entry name" value="CD80_C2-set"/>
</dbReference>
<dbReference type="Gene3D" id="2.60.40.10">
    <property type="entry name" value="Immunoglobulins"/>
    <property type="match status" value="2"/>
</dbReference>
<feature type="signal peptide" evidence="6">
    <location>
        <begin position="1"/>
        <end position="18"/>
    </location>
</feature>
<dbReference type="SUPFAM" id="SSF48726">
    <property type="entry name" value="Immunoglobulin"/>
    <property type="match status" value="2"/>
</dbReference>
<feature type="domain" description="Ig-like" evidence="7">
    <location>
        <begin position="33"/>
        <end position="126"/>
    </location>
</feature>
<evidence type="ECO:0000256" key="2">
    <source>
        <dbReference type="ARBA" id="ARBA00022692"/>
    </source>
</evidence>
<dbReference type="FunFam" id="2.60.40.10:FF:000437">
    <property type="entry name" value="Beat-IIIc, isoform A"/>
    <property type="match status" value="1"/>
</dbReference>
<protein>
    <submittedName>
        <fullName evidence="9">Cell adhesion molecule 3-like</fullName>
    </submittedName>
</protein>
<dbReference type="InterPro" id="IPR013783">
    <property type="entry name" value="Ig-like_fold"/>
</dbReference>
<dbReference type="PANTHER" id="PTHR21261">
    <property type="entry name" value="BEAT PROTEIN"/>
    <property type="match status" value="1"/>
</dbReference>
<keyword evidence="2" id="KW-0812">Transmembrane</keyword>
<keyword evidence="5" id="KW-1015">Disulfide bond</keyword>
<dbReference type="SMART" id="SM00409">
    <property type="entry name" value="IG"/>
    <property type="match status" value="1"/>
</dbReference>
<dbReference type="OrthoDB" id="6415662at2759"/>
<dbReference type="InterPro" id="IPR007110">
    <property type="entry name" value="Ig-like_dom"/>
</dbReference>
<keyword evidence="8" id="KW-1185">Reference proteome</keyword>
<feature type="domain" description="Ig-like" evidence="7">
    <location>
        <begin position="135"/>
        <end position="223"/>
    </location>
</feature>
<dbReference type="GeneID" id="106743384"/>
<keyword evidence="4" id="KW-0472">Membrane</keyword>
<dbReference type="PROSITE" id="PS50835">
    <property type="entry name" value="IG_LIKE"/>
    <property type="match status" value="2"/>
</dbReference>
<dbReference type="InterPro" id="IPR003599">
    <property type="entry name" value="Ig_sub"/>
</dbReference>
<keyword evidence="3" id="KW-1133">Transmembrane helix</keyword>
<dbReference type="Proteomes" id="UP000515204">
    <property type="component" value="Unplaced"/>
</dbReference>
<dbReference type="PANTHER" id="PTHR21261:SF15">
    <property type="entry name" value="BEATEN PATH IIIA, ISOFORM D-RELATED"/>
    <property type="match status" value="1"/>
</dbReference>
<evidence type="ECO:0000259" key="7">
    <source>
        <dbReference type="PROSITE" id="PS50835"/>
    </source>
</evidence>
<dbReference type="RefSeq" id="XP_014472655.1">
    <property type="nucleotide sequence ID" value="XM_014617169.1"/>
</dbReference>
<dbReference type="Pfam" id="PF07686">
    <property type="entry name" value="V-set"/>
    <property type="match status" value="1"/>
</dbReference>
<dbReference type="KEGG" id="dqu:106743384"/>
<name>A0A6P3X2S3_DINQU</name>
<reference evidence="9" key="1">
    <citation type="submission" date="2025-08" db="UniProtKB">
        <authorList>
            <consortium name="RefSeq"/>
        </authorList>
    </citation>
    <scope>IDENTIFICATION</scope>
</reference>
<keyword evidence="6" id="KW-0732">Signal</keyword>
<sequence>MDLALLLLVMLLRQEVAALKLLHVNVPAYTLRGDEATLECRYDLETEKLYSISWYKDNEEFYRYVPRTEPNKHSYHVEGVKVDHRKSDRGKVVLQDANLHTSGKYKCEVSAEAPNFHSVNGEASMEVIALPLEMPTITGEEKVYASGDVLALNCTSSKSHPAARLKWFVNGQQVKPDSEMVFEQHGLLSTISSLLLELKPGHLASDKINVRCEATVRSTHGIDEPFVDTRNTEVFVQGHATLTTPSLCLLVATLLQLFLLPPV</sequence>